<accession>A0AAV7TPZ8</accession>
<dbReference type="EMBL" id="JANPWB010000006">
    <property type="protein sequence ID" value="KAJ1178326.1"/>
    <property type="molecule type" value="Genomic_DNA"/>
</dbReference>
<proteinExistence type="predicted"/>
<protein>
    <submittedName>
        <fullName evidence="1">Uncharacterized protein</fullName>
    </submittedName>
</protein>
<name>A0AAV7TPZ8_PLEWA</name>
<dbReference type="Proteomes" id="UP001066276">
    <property type="component" value="Chromosome 3_2"/>
</dbReference>
<evidence type="ECO:0000313" key="2">
    <source>
        <dbReference type="Proteomes" id="UP001066276"/>
    </source>
</evidence>
<comment type="caution">
    <text evidence="1">The sequence shown here is derived from an EMBL/GenBank/DDBJ whole genome shotgun (WGS) entry which is preliminary data.</text>
</comment>
<sequence length="151" mass="16879">MFTLGREVAGVCDEIRDILKDLVDHFECVYQARTDDGPDLEEEFLAGLDLLRLSQAEANSLEEGLTMEELRLAMRDLSKAKAPGSDVFPDKFLQTYSTTIVEKLLEVFLEAQRVGILTPTMHEGIICLMLKPGGVGRFPGRPLLIPSSYYK</sequence>
<evidence type="ECO:0000313" key="1">
    <source>
        <dbReference type="EMBL" id="KAJ1178326.1"/>
    </source>
</evidence>
<reference evidence="1" key="1">
    <citation type="journal article" date="2022" name="bioRxiv">
        <title>Sequencing and chromosome-scale assembly of the giantPleurodeles waltlgenome.</title>
        <authorList>
            <person name="Brown T."/>
            <person name="Elewa A."/>
            <person name="Iarovenko S."/>
            <person name="Subramanian E."/>
            <person name="Araus A.J."/>
            <person name="Petzold A."/>
            <person name="Susuki M."/>
            <person name="Suzuki K.-i.T."/>
            <person name="Hayashi T."/>
            <person name="Toyoda A."/>
            <person name="Oliveira C."/>
            <person name="Osipova E."/>
            <person name="Leigh N.D."/>
            <person name="Simon A."/>
            <person name="Yun M.H."/>
        </authorList>
    </citation>
    <scope>NUCLEOTIDE SEQUENCE</scope>
    <source>
        <strain evidence="1">20211129_DDA</strain>
        <tissue evidence="1">Liver</tissue>
    </source>
</reference>
<organism evidence="1 2">
    <name type="scientific">Pleurodeles waltl</name>
    <name type="common">Iberian ribbed newt</name>
    <dbReference type="NCBI Taxonomy" id="8319"/>
    <lineage>
        <taxon>Eukaryota</taxon>
        <taxon>Metazoa</taxon>
        <taxon>Chordata</taxon>
        <taxon>Craniata</taxon>
        <taxon>Vertebrata</taxon>
        <taxon>Euteleostomi</taxon>
        <taxon>Amphibia</taxon>
        <taxon>Batrachia</taxon>
        <taxon>Caudata</taxon>
        <taxon>Salamandroidea</taxon>
        <taxon>Salamandridae</taxon>
        <taxon>Pleurodelinae</taxon>
        <taxon>Pleurodeles</taxon>
    </lineage>
</organism>
<gene>
    <name evidence="1" type="ORF">NDU88_003572</name>
</gene>
<dbReference type="AlphaFoldDB" id="A0AAV7TPZ8"/>
<keyword evidence="2" id="KW-1185">Reference proteome</keyword>